<dbReference type="CDD" id="cd00130">
    <property type="entry name" value="PAS"/>
    <property type="match status" value="1"/>
</dbReference>
<dbReference type="InterPro" id="IPR005467">
    <property type="entry name" value="His_kinase_dom"/>
</dbReference>
<dbReference type="Gene3D" id="3.30.565.10">
    <property type="entry name" value="Histidine kinase-like ATPase, C-terminal domain"/>
    <property type="match status" value="1"/>
</dbReference>
<evidence type="ECO:0000259" key="17">
    <source>
        <dbReference type="PROSITE" id="PS50113"/>
    </source>
</evidence>
<feature type="transmembrane region" description="Helical" evidence="14">
    <location>
        <begin position="30"/>
        <end position="50"/>
    </location>
</feature>
<keyword evidence="7 14" id="KW-0812">Transmembrane</keyword>
<evidence type="ECO:0000256" key="10">
    <source>
        <dbReference type="ARBA" id="ARBA00022840"/>
    </source>
</evidence>
<evidence type="ECO:0000256" key="9">
    <source>
        <dbReference type="ARBA" id="ARBA00022777"/>
    </source>
</evidence>
<dbReference type="SMART" id="SM00091">
    <property type="entry name" value="PAS"/>
    <property type="match status" value="1"/>
</dbReference>
<evidence type="ECO:0000259" key="18">
    <source>
        <dbReference type="PROSITE" id="PS50885"/>
    </source>
</evidence>
<feature type="domain" description="PAC" evidence="17">
    <location>
        <begin position="481"/>
        <end position="533"/>
    </location>
</feature>
<dbReference type="InterPro" id="IPR035965">
    <property type="entry name" value="PAS-like_dom_sf"/>
</dbReference>
<feature type="domain" description="Histidine kinase" evidence="15">
    <location>
        <begin position="536"/>
        <end position="750"/>
    </location>
</feature>
<dbReference type="InterPro" id="IPR004358">
    <property type="entry name" value="Sig_transdc_His_kin-like_C"/>
</dbReference>
<dbReference type="PROSITE" id="PS50113">
    <property type="entry name" value="PAC"/>
    <property type="match status" value="1"/>
</dbReference>
<dbReference type="InterPro" id="IPR036890">
    <property type="entry name" value="HATPase_C_sf"/>
</dbReference>
<dbReference type="Pfam" id="PF00672">
    <property type="entry name" value="HAMP"/>
    <property type="match status" value="1"/>
</dbReference>
<dbReference type="STRING" id="1619007.UX70_C0001G1009"/>
<dbReference type="SMART" id="SM00387">
    <property type="entry name" value="HATPase_c"/>
    <property type="match status" value="1"/>
</dbReference>
<evidence type="ECO:0000313" key="19">
    <source>
        <dbReference type="EMBL" id="AKM78701.1"/>
    </source>
</evidence>
<dbReference type="Gene3D" id="1.10.287.130">
    <property type="match status" value="1"/>
</dbReference>
<comment type="catalytic activity">
    <reaction evidence="1">
        <text>ATP + protein L-histidine = ADP + protein N-phospho-L-histidine.</text>
        <dbReference type="EC" id="2.7.13.3"/>
    </reaction>
</comment>
<dbReference type="InterPro" id="IPR003661">
    <property type="entry name" value="HisK_dim/P_dom"/>
</dbReference>
<proteinExistence type="predicted"/>
<sequence>MLWLNHDLFAIYSDPISRLHCYFMKLTTKVALIFGGGATVMIMVTSFLIFTSTRSILKKNISAQQTISAAETIDKIDRIFNNYLLTLQTMGEEEDFERFLGGEKNIQPEINRRMRELTFLTGPWDILFIVDRNGTIILSTHADEVGKSIKQEPISNVAYEKALGGGLYYSDMITSEDTGKPTVIFAAPIKSESGKRPVEGVIIGNMSWPVISEALNTSSIPGEFDLYNSKSILIATNRDNPLNLFNRDQTVENDRKRFNGKQNPFTTIGEHAGDSEPYLITHAPSLGFLSYKGNGWLLLAKAPTRVVFGPAASLALRTTAFMVSLIVLIIGLISFLFIKIFVRPVVALTNTATAIAKGDRTQRVAGSSNDEIGTLGKEFNVMTDTLIKDAAQISSISEELQKELNKSKALMESIGDGVVAIDRAWNIVLWNKTATEISGWSQNEALGKSFRDVVKFIRERDREENIMFIEEAMLHSKAFSMEGDTILIKKDGSEVPISDSAAPIIEHDGVVSGAIIIFRDASRERETHRLHSDFAYASHQIRTPVAKALWMLESALDKENMQEIKGQVSEAYQAIQSVNKLSEELIEVSRIDQKQVVVEKTDVELGDVLSGIVNDMAIKAKNKDVVLEVHTVPDLIKITTSIPLLKKIVQALIENAIIYCKENSTVDVDATIDNNELLIRVSNIGFGILDEDQPAVFTKFFRGKNIDTTAIAGAGLGLYIARGYAKILGGRIWFDSKGDRVTFYVSLPIS</sequence>
<evidence type="ECO:0000256" key="2">
    <source>
        <dbReference type="ARBA" id="ARBA00004651"/>
    </source>
</evidence>
<dbReference type="GO" id="GO:0000156">
    <property type="term" value="F:phosphorelay response regulator activity"/>
    <property type="evidence" value="ECO:0007669"/>
    <property type="project" value="TreeGrafter"/>
</dbReference>
<dbReference type="Gene3D" id="6.10.340.10">
    <property type="match status" value="1"/>
</dbReference>
<keyword evidence="13 14" id="KW-0472">Membrane</keyword>
<dbReference type="GO" id="GO:0006355">
    <property type="term" value="P:regulation of DNA-templated transcription"/>
    <property type="evidence" value="ECO:0007669"/>
    <property type="project" value="InterPro"/>
</dbReference>
<dbReference type="NCBIfam" id="TIGR00229">
    <property type="entry name" value="sensory_box"/>
    <property type="match status" value="1"/>
</dbReference>
<dbReference type="Gene3D" id="3.30.450.20">
    <property type="entry name" value="PAS domain"/>
    <property type="match status" value="2"/>
</dbReference>
<dbReference type="SUPFAM" id="SSF55874">
    <property type="entry name" value="ATPase domain of HSP90 chaperone/DNA topoisomerase II/histidine kinase"/>
    <property type="match status" value="1"/>
</dbReference>
<keyword evidence="10" id="KW-0067">ATP-binding</keyword>
<evidence type="ECO:0000256" key="5">
    <source>
        <dbReference type="ARBA" id="ARBA00022553"/>
    </source>
</evidence>
<feature type="domain" description="PAS" evidence="16">
    <location>
        <begin position="403"/>
        <end position="476"/>
    </location>
</feature>
<dbReference type="SUPFAM" id="SSF55785">
    <property type="entry name" value="PYP-like sensor domain (PAS domain)"/>
    <property type="match status" value="1"/>
</dbReference>
<dbReference type="AlphaFoldDB" id="A0A0G4ASH2"/>
<dbReference type="InterPro" id="IPR029151">
    <property type="entry name" value="Sensor-like_sf"/>
</dbReference>
<dbReference type="GO" id="GO:0030295">
    <property type="term" value="F:protein kinase activator activity"/>
    <property type="evidence" value="ECO:0007669"/>
    <property type="project" value="TreeGrafter"/>
</dbReference>
<evidence type="ECO:0000256" key="1">
    <source>
        <dbReference type="ARBA" id="ARBA00000085"/>
    </source>
</evidence>
<dbReference type="Proteomes" id="UP000035656">
    <property type="component" value="Chromosome"/>
</dbReference>
<dbReference type="CDD" id="cd00075">
    <property type="entry name" value="HATPase"/>
    <property type="match status" value="1"/>
</dbReference>
<dbReference type="CDD" id="cd00082">
    <property type="entry name" value="HisKA"/>
    <property type="match status" value="1"/>
</dbReference>
<accession>A0A0G4ASH2</accession>
<evidence type="ECO:0000256" key="4">
    <source>
        <dbReference type="ARBA" id="ARBA00022475"/>
    </source>
</evidence>
<keyword evidence="6" id="KW-0808">Transferase</keyword>
<gene>
    <name evidence="19" type="ORF">UX70_C0001G1009</name>
</gene>
<keyword evidence="8" id="KW-0547">Nucleotide-binding</keyword>
<dbReference type="GO" id="GO:0005524">
    <property type="term" value="F:ATP binding"/>
    <property type="evidence" value="ECO:0007669"/>
    <property type="project" value="UniProtKB-KW"/>
</dbReference>
<evidence type="ECO:0000313" key="20">
    <source>
        <dbReference type="Proteomes" id="UP000035656"/>
    </source>
</evidence>
<evidence type="ECO:0000259" key="15">
    <source>
        <dbReference type="PROSITE" id="PS50109"/>
    </source>
</evidence>
<protein>
    <recommendedName>
        <fullName evidence="3">histidine kinase</fullName>
        <ecNumber evidence="3">2.7.13.3</ecNumber>
    </recommendedName>
</protein>
<dbReference type="InterPro" id="IPR000700">
    <property type="entry name" value="PAS-assoc_C"/>
</dbReference>
<dbReference type="PROSITE" id="PS50109">
    <property type="entry name" value="HIS_KIN"/>
    <property type="match status" value="1"/>
</dbReference>
<dbReference type="InterPro" id="IPR036097">
    <property type="entry name" value="HisK_dim/P_sf"/>
</dbReference>
<dbReference type="InterPro" id="IPR000014">
    <property type="entry name" value="PAS"/>
</dbReference>
<evidence type="ECO:0000256" key="6">
    <source>
        <dbReference type="ARBA" id="ARBA00022679"/>
    </source>
</evidence>
<dbReference type="GO" id="GO:0007234">
    <property type="term" value="P:osmosensory signaling via phosphorelay pathway"/>
    <property type="evidence" value="ECO:0007669"/>
    <property type="project" value="TreeGrafter"/>
</dbReference>
<dbReference type="SMART" id="SM00304">
    <property type="entry name" value="HAMP"/>
    <property type="match status" value="1"/>
</dbReference>
<dbReference type="PROSITE" id="PS50112">
    <property type="entry name" value="PAS"/>
    <property type="match status" value="1"/>
</dbReference>
<dbReference type="CDD" id="cd18773">
    <property type="entry name" value="PDC1_HK_sensor"/>
    <property type="match status" value="1"/>
</dbReference>
<evidence type="ECO:0000256" key="8">
    <source>
        <dbReference type="ARBA" id="ARBA00022741"/>
    </source>
</evidence>
<dbReference type="Pfam" id="PF00512">
    <property type="entry name" value="HisKA"/>
    <property type="match status" value="1"/>
</dbReference>
<dbReference type="PROSITE" id="PS50885">
    <property type="entry name" value="HAMP"/>
    <property type="match status" value="1"/>
</dbReference>
<evidence type="ECO:0000256" key="14">
    <source>
        <dbReference type="SAM" id="Phobius"/>
    </source>
</evidence>
<reference evidence="19 20" key="1">
    <citation type="journal article" date="2015" name="Nature">
        <title>rRNA introns, odd ribosomes, and small enigmatic genomes across a large radiation of phyla.</title>
        <authorList>
            <person name="Brown C.T."/>
            <person name="Hug L.A."/>
            <person name="Thomas B.C."/>
            <person name="Sharon I."/>
            <person name="Castelle C.J."/>
            <person name="Singh A."/>
            <person name="Wilkins M.J."/>
            <person name="Williams K.H."/>
            <person name="Banfield J.F."/>
        </authorList>
    </citation>
    <scope>NUCLEOTIDE SEQUENCE [LARGE SCALE GENOMIC DNA]</scope>
</reference>
<evidence type="ECO:0000256" key="11">
    <source>
        <dbReference type="ARBA" id="ARBA00022989"/>
    </source>
</evidence>
<dbReference type="InterPro" id="IPR003594">
    <property type="entry name" value="HATPase_dom"/>
</dbReference>
<dbReference type="PANTHER" id="PTHR42878">
    <property type="entry name" value="TWO-COMPONENT HISTIDINE KINASE"/>
    <property type="match status" value="1"/>
</dbReference>
<dbReference type="KEGG" id="pwo:UX70_C0001G1009"/>
<keyword evidence="5" id="KW-0597">Phosphoprotein</keyword>
<dbReference type="SUPFAM" id="SSF103190">
    <property type="entry name" value="Sensory domain-like"/>
    <property type="match status" value="1"/>
</dbReference>
<evidence type="ECO:0000259" key="16">
    <source>
        <dbReference type="PROSITE" id="PS50112"/>
    </source>
</evidence>
<dbReference type="InterPro" id="IPR013767">
    <property type="entry name" value="PAS_fold"/>
</dbReference>
<keyword evidence="4" id="KW-1003">Cell membrane</keyword>
<dbReference type="EMBL" id="CP011209">
    <property type="protein sequence ID" value="AKM78701.1"/>
    <property type="molecule type" value="Genomic_DNA"/>
</dbReference>
<keyword evidence="11 14" id="KW-1133">Transmembrane helix</keyword>
<keyword evidence="9" id="KW-0418">Kinase</keyword>
<dbReference type="PRINTS" id="PR00344">
    <property type="entry name" value="BCTRLSENSOR"/>
</dbReference>
<name>A0A0G4ASH2_9BACT</name>
<dbReference type="PANTHER" id="PTHR42878:SF7">
    <property type="entry name" value="SENSOR HISTIDINE KINASE GLRK"/>
    <property type="match status" value="1"/>
</dbReference>
<organism evidence="19 20">
    <name type="scientific">Candidatus Wolfebacteria bacterium GW2011_GWB1_47_1</name>
    <dbReference type="NCBI Taxonomy" id="1619007"/>
    <lineage>
        <taxon>Bacteria</taxon>
        <taxon>Candidatus Wolfeibacteriota</taxon>
    </lineage>
</organism>
<dbReference type="SUPFAM" id="SSF47384">
    <property type="entry name" value="Homodimeric domain of signal transducing histidine kinase"/>
    <property type="match status" value="1"/>
</dbReference>
<dbReference type="GO" id="GO:0000155">
    <property type="term" value="F:phosphorelay sensor kinase activity"/>
    <property type="evidence" value="ECO:0007669"/>
    <property type="project" value="InterPro"/>
</dbReference>
<dbReference type="Pfam" id="PF02518">
    <property type="entry name" value="HATPase_c"/>
    <property type="match status" value="1"/>
</dbReference>
<feature type="domain" description="HAMP" evidence="18">
    <location>
        <begin position="339"/>
        <end position="391"/>
    </location>
</feature>
<dbReference type="CDD" id="cd06225">
    <property type="entry name" value="HAMP"/>
    <property type="match status" value="1"/>
</dbReference>
<dbReference type="InterPro" id="IPR003660">
    <property type="entry name" value="HAMP_dom"/>
</dbReference>
<evidence type="ECO:0000256" key="13">
    <source>
        <dbReference type="ARBA" id="ARBA00023136"/>
    </source>
</evidence>
<feature type="transmembrane region" description="Helical" evidence="14">
    <location>
        <begin position="320"/>
        <end position="342"/>
    </location>
</feature>
<comment type="subcellular location">
    <subcellularLocation>
        <location evidence="2">Cell membrane</location>
        <topology evidence="2">Multi-pass membrane protein</topology>
    </subcellularLocation>
</comment>
<dbReference type="GO" id="GO:0005886">
    <property type="term" value="C:plasma membrane"/>
    <property type="evidence" value="ECO:0007669"/>
    <property type="project" value="UniProtKB-SubCell"/>
</dbReference>
<evidence type="ECO:0000256" key="7">
    <source>
        <dbReference type="ARBA" id="ARBA00022692"/>
    </source>
</evidence>
<evidence type="ECO:0000256" key="3">
    <source>
        <dbReference type="ARBA" id="ARBA00012438"/>
    </source>
</evidence>
<keyword evidence="12" id="KW-0902">Two-component regulatory system</keyword>
<dbReference type="Pfam" id="PF00989">
    <property type="entry name" value="PAS"/>
    <property type="match status" value="1"/>
</dbReference>
<dbReference type="SUPFAM" id="SSF158472">
    <property type="entry name" value="HAMP domain-like"/>
    <property type="match status" value="1"/>
</dbReference>
<dbReference type="EC" id="2.7.13.3" evidence="3"/>
<dbReference type="InterPro" id="IPR050351">
    <property type="entry name" value="BphY/WalK/GraS-like"/>
</dbReference>
<evidence type="ECO:0000256" key="12">
    <source>
        <dbReference type="ARBA" id="ARBA00023012"/>
    </source>
</evidence>